<reference evidence="5 6" key="1">
    <citation type="submission" date="2019-08" db="EMBL/GenBank/DDBJ databases">
        <authorList>
            <person name="Alioto T."/>
            <person name="Alioto T."/>
            <person name="Gomez Garrido J."/>
        </authorList>
    </citation>
    <scope>NUCLEOTIDE SEQUENCE [LARGE SCALE GENOMIC DNA]</scope>
</reference>
<sequence length="272" mass="30077">MSSLTPQVMFNVEPVSPTLTLGEGPHWHPPTQSLYFVELFQGKINRYHPETNGYFSASIEGYNGIVSLVIPIEFKPDTFVVGLGSSIGTVEWDGRSNKTSRPKYMKLIDDTPGNNLNDGKVDAIGRLWIDTYKYMVEAHDFDIASGDLSNRKVIFDLSVTKIESFPDGITINRDGNLWLACFNSNQESFPILKIDPNTGTLLMTVQLPAYQITSVASGPELDQLYMTTGSIWLTEEQKCKQPYSGALLRVTNTGSTGFAGVSAKYNLCPVEN</sequence>
<gene>
    <name evidence="5" type="ORF">CINCED_3A008809</name>
</gene>
<evidence type="ECO:0000256" key="3">
    <source>
        <dbReference type="PIRSR" id="PIRSR605511-2"/>
    </source>
</evidence>
<evidence type="ECO:0000259" key="4">
    <source>
        <dbReference type="Pfam" id="PF08450"/>
    </source>
</evidence>
<dbReference type="InterPro" id="IPR005511">
    <property type="entry name" value="SMP-30"/>
</dbReference>
<dbReference type="Gene3D" id="2.120.10.30">
    <property type="entry name" value="TolB, C-terminal domain"/>
    <property type="match status" value="2"/>
</dbReference>
<dbReference type="EMBL" id="CABPRJ010000963">
    <property type="protein sequence ID" value="VVC33134.1"/>
    <property type="molecule type" value="Genomic_DNA"/>
</dbReference>
<keyword evidence="6" id="KW-1185">Reference proteome</keyword>
<name>A0A5E4MUK1_9HEMI</name>
<evidence type="ECO:0000256" key="1">
    <source>
        <dbReference type="ARBA" id="ARBA00008853"/>
    </source>
</evidence>
<protein>
    <submittedName>
        <fullName evidence="5">Six-bladed beta-propeller, TolB-like,SMP-30/Gluconolactonase/LRE-like region,Senescence marker</fullName>
    </submittedName>
</protein>
<evidence type="ECO:0000313" key="5">
    <source>
        <dbReference type="EMBL" id="VVC33134.1"/>
    </source>
</evidence>
<dbReference type="InterPro" id="IPR013658">
    <property type="entry name" value="SGL"/>
</dbReference>
<dbReference type="PRINTS" id="PR01790">
    <property type="entry name" value="SMP30FAMILY"/>
</dbReference>
<dbReference type="PANTHER" id="PTHR10907">
    <property type="entry name" value="REGUCALCIN"/>
    <property type="match status" value="1"/>
</dbReference>
<dbReference type="GO" id="GO:0019853">
    <property type="term" value="P:L-ascorbic acid biosynthetic process"/>
    <property type="evidence" value="ECO:0007669"/>
    <property type="project" value="TreeGrafter"/>
</dbReference>
<accession>A0A5E4MUK1</accession>
<dbReference type="GO" id="GO:0004341">
    <property type="term" value="F:gluconolactonase activity"/>
    <property type="evidence" value="ECO:0007669"/>
    <property type="project" value="TreeGrafter"/>
</dbReference>
<comment type="cofactor">
    <cofactor evidence="3">
        <name>Zn(2+)</name>
        <dbReference type="ChEBI" id="CHEBI:29105"/>
    </cofactor>
    <text evidence="3">Binds 1 divalent metal cation per subunit.</text>
</comment>
<dbReference type="InterPro" id="IPR011042">
    <property type="entry name" value="6-blade_b-propeller_TolB-like"/>
</dbReference>
<dbReference type="PANTHER" id="PTHR10907:SF66">
    <property type="entry name" value="MIP34848P1-RELATED"/>
    <property type="match status" value="1"/>
</dbReference>
<dbReference type="Proteomes" id="UP000325440">
    <property type="component" value="Unassembled WGS sequence"/>
</dbReference>
<feature type="active site" description="Proton donor/acceptor" evidence="2">
    <location>
        <position position="167"/>
    </location>
</feature>
<feature type="domain" description="SMP-30/Gluconolactonase/LRE-like region" evidence="4">
    <location>
        <begin position="128"/>
        <end position="229"/>
    </location>
</feature>
<dbReference type="AlphaFoldDB" id="A0A5E4MUK1"/>
<dbReference type="SUPFAM" id="SSF63829">
    <property type="entry name" value="Calcium-dependent phosphotriesterase"/>
    <property type="match status" value="1"/>
</dbReference>
<evidence type="ECO:0000256" key="2">
    <source>
        <dbReference type="PIRSR" id="PIRSR605511-1"/>
    </source>
</evidence>
<keyword evidence="3" id="KW-0862">Zinc</keyword>
<feature type="binding site" evidence="3">
    <location>
        <position position="167"/>
    </location>
    <ligand>
        <name>a divalent metal cation</name>
        <dbReference type="ChEBI" id="CHEBI:60240"/>
    </ligand>
</feature>
<dbReference type="GO" id="GO:0005509">
    <property type="term" value="F:calcium ion binding"/>
    <property type="evidence" value="ECO:0007669"/>
    <property type="project" value="TreeGrafter"/>
</dbReference>
<keyword evidence="3" id="KW-0479">Metal-binding</keyword>
<evidence type="ECO:0000313" key="6">
    <source>
        <dbReference type="Proteomes" id="UP000325440"/>
    </source>
</evidence>
<dbReference type="OrthoDB" id="423498at2759"/>
<comment type="similarity">
    <text evidence="1">Belongs to the SMP-30/CGR1 family.</text>
</comment>
<organism evidence="5 6">
    <name type="scientific">Cinara cedri</name>
    <dbReference type="NCBI Taxonomy" id="506608"/>
    <lineage>
        <taxon>Eukaryota</taxon>
        <taxon>Metazoa</taxon>
        <taxon>Ecdysozoa</taxon>
        <taxon>Arthropoda</taxon>
        <taxon>Hexapoda</taxon>
        <taxon>Insecta</taxon>
        <taxon>Pterygota</taxon>
        <taxon>Neoptera</taxon>
        <taxon>Paraneoptera</taxon>
        <taxon>Hemiptera</taxon>
        <taxon>Sternorrhyncha</taxon>
        <taxon>Aphidomorpha</taxon>
        <taxon>Aphidoidea</taxon>
        <taxon>Aphididae</taxon>
        <taxon>Lachninae</taxon>
        <taxon>Cinara</taxon>
    </lineage>
</organism>
<dbReference type="Pfam" id="PF08450">
    <property type="entry name" value="SGL"/>
    <property type="match status" value="1"/>
</dbReference>
<proteinExistence type="inferred from homology"/>